<evidence type="ECO:0000313" key="2">
    <source>
        <dbReference type="EMBL" id="GGP84484.1"/>
    </source>
</evidence>
<gene>
    <name evidence="2" type="ORF">GCM10010140_11990</name>
</gene>
<name>A0ABQ2QJH7_9ACTN</name>
<feature type="region of interest" description="Disordered" evidence="1">
    <location>
        <begin position="1"/>
        <end position="45"/>
    </location>
</feature>
<evidence type="ECO:0000313" key="3">
    <source>
        <dbReference type="Proteomes" id="UP000611554"/>
    </source>
</evidence>
<keyword evidence="3" id="KW-1185">Reference proteome</keyword>
<dbReference type="EMBL" id="BMQJ01000002">
    <property type="protein sequence ID" value="GGP84484.1"/>
    <property type="molecule type" value="Genomic_DNA"/>
</dbReference>
<feature type="compositionally biased region" description="Basic and acidic residues" evidence="1">
    <location>
        <begin position="28"/>
        <end position="45"/>
    </location>
</feature>
<evidence type="ECO:0000256" key="1">
    <source>
        <dbReference type="SAM" id="MobiDB-lite"/>
    </source>
</evidence>
<organism evidence="2 3">
    <name type="scientific">Streptosporangium pseudovulgare</name>
    <dbReference type="NCBI Taxonomy" id="35765"/>
    <lineage>
        <taxon>Bacteria</taxon>
        <taxon>Bacillati</taxon>
        <taxon>Actinomycetota</taxon>
        <taxon>Actinomycetes</taxon>
        <taxon>Streptosporangiales</taxon>
        <taxon>Streptosporangiaceae</taxon>
        <taxon>Streptosporangium</taxon>
    </lineage>
</organism>
<proteinExistence type="predicted"/>
<reference evidence="3" key="1">
    <citation type="journal article" date="2019" name="Int. J. Syst. Evol. Microbiol.">
        <title>The Global Catalogue of Microorganisms (GCM) 10K type strain sequencing project: providing services to taxonomists for standard genome sequencing and annotation.</title>
        <authorList>
            <consortium name="The Broad Institute Genomics Platform"/>
            <consortium name="The Broad Institute Genome Sequencing Center for Infectious Disease"/>
            <person name="Wu L."/>
            <person name="Ma J."/>
        </authorList>
    </citation>
    <scope>NUCLEOTIDE SEQUENCE [LARGE SCALE GENOMIC DNA]</scope>
    <source>
        <strain evidence="3">JCM 3115</strain>
    </source>
</reference>
<dbReference type="Proteomes" id="UP000611554">
    <property type="component" value="Unassembled WGS sequence"/>
</dbReference>
<sequence length="143" mass="15672">MAALIARGSSESDAKARVEQVIADNPSLEERRSPAASGEREARFSSRDTKLLSAWEMSEGFGVIRQEKPLGGHRGPEEGYTCPGIASRVTAQHPWFASHPKWWEESYVPMIRIVGKVVPLRVVGFLNLASLVSESTRPLTLAA</sequence>
<accession>A0ABQ2QJH7</accession>
<protein>
    <submittedName>
        <fullName evidence="2">Uncharacterized protein</fullName>
    </submittedName>
</protein>
<comment type="caution">
    <text evidence="2">The sequence shown here is derived from an EMBL/GenBank/DDBJ whole genome shotgun (WGS) entry which is preliminary data.</text>
</comment>